<dbReference type="Gene3D" id="3.40.50.300">
    <property type="entry name" value="P-loop containing nucleotide triphosphate hydrolases"/>
    <property type="match status" value="2"/>
</dbReference>
<dbReference type="PANTHER" id="PTHR43038">
    <property type="entry name" value="ATP-BINDING CASSETTE, SUB-FAMILY H, MEMBER 1"/>
    <property type="match status" value="1"/>
</dbReference>
<dbReference type="GO" id="GO:0005524">
    <property type="term" value="F:ATP binding"/>
    <property type="evidence" value="ECO:0007669"/>
    <property type="project" value="UniProtKB-KW"/>
</dbReference>
<accession>A0A066ZRC3</accession>
<protein>
    <submittedName>
        <fullName evidence="5">ABC transporter ATP-binding protein</fullName>
    </submittedName>
</protein>
<proteinExistence type="predicted"/>
<evidence type="ECO:0000313" key="5">
    <source>
        <dbReference type="EMBL" id="KDN96353.1"/>
    </source>
</evidence>
<keyword evidence="6" id="KW-1185">Reference proteome</keyword>
<evidence type="ECO:0000259" key="4">
    <source>
        <dbReference type="PROSITE" id="PS50893"/>
    </source>
</evidence>
<dbReference type="InterPro" id="IPR017871">
    <property type="entry name" value="ABC_transporter-like_CS"/>
</dbReference>
<comment type="caution">
    <text evidence="5">The sequence shown here is derived from an EMBL/GenBank/DDBJ whole genome shotgun (WGS) entry which is preliminary data.</text>
</comment>
<dbReference type="PANTHER" id="PTHR43038:SF3">
    <property type="entry name" value="ABC TRANSPORTER G FAMILY MEMBER 20 ISOFORM X1"/>
    <property type="match status" value="1"/>
</dbReference>
<evidence type="ECO:0000256" key="3">
    <source>
        <dbReference type="SAM" id="MobiDB-lite"/>
    </source>
</evidence>
<dbReference type="GO" id="GO:0016887">
    <property type="term" value="F:ATP hydrolysis activity"/>
    <property type="evidence" value="ECO:0007669"/>
    <property type="project" value="InterPro"/>
</dbReference>
<evidence type="ECO:0000256" key="2">
    <source>
        <dbReference type="ARBA" id="ARBA00022840"/>
    </source>
</evidence>
<feature type="compositionally biased region" description="Polar residues" evidence="3">
    <location>
        <begin position="325"/>
        <end position="348"/>
    </location>
</feature>
<dbReference type="InterPro" id="IPR027417">
    <property type="entry name" value="P-loop_NTPase"/>
</dbReference>
<dbReference type="PROSITE" id="PS50893">
    <property type="entry name" value="ABC_TRANSPORTER_2"/>
    <property type="match status" value="2"/>
</dbReference>
<evidence type="ECO:0000256" key="1">
    <source>
        <dbReference type="ARBA" id="ARBA00022741"/>
    </source>
</evidence>
<dbReference type="SUPFAM" id="SSF52540">
    <property type="entry name" value="P-loop containing nucleoside triphosphate hydrolases"/>
    <property type="match status" value="2"/>
</dbReference>
<dbReference type="Pfam" id="PF00005">
    <property type="entry name" value="ABC_tran"/>
    <property type="match status" value="2"/>
</dbReference>
<sequence>MSNLTTPLVVQSLNKCFVLPNRTIEALSDVSFELKPGQVTGLIGADGAGKTTLMRLIAGLLQYEEGEISVLGLDVATQSLAVQSMIGYMPQQFGLYQDLTVRENLSLYADLQGVPEHTRAERFEFLLSMMGMNAFYDRLAGNLSGGMKQKLGLACTLVKAPQLLLLDEPTVGVDPVSRRELWQIVYQLVEKEGMSVLLSTAYLDEAERCHDIKLLHEGKLLAEGPPQKFSEAMLQRTFLVSHPQLSKRDLKKQLDTLSMVKDALIFGDSLRVLTQESIDSTDLLSKALEKSSGMTGYQIEPVAPRFEDAFVDRLASQEGDVAGGESSQSAFSSTEHASSQDTEEQATQGPAIQVKELVCKFGDFVAVDHLSFSVERGEIFGLLGANGAGKTTTFRMLCGLLPATSGHLEVVGLNLRHARAQARAKLGYMSQKFSLYGVMTVEQNLAFYSQVYGLKGKQRQRRINWAVETFDLQEILTQNSHDLPLGFKQRLAMACALMHEPDILFLDEPTSGVDPLGRRDFWDKINALADQGVTIMVTTHFMEEAEYCDRMAIMASGRILSLGTPGEIKGQEGVSDMEEAFVRIVQGDKATESVSDEEVAS</sequence>
<dbReference type="InterPro" id="IPR003439">
    <property type="entry name" value="ABC_transporter-like_ATP-bd"/>
</dbReference>
<dbReference type="STRING" id="28885.EI16_08750"/>
<feature type="domain" description="ABC transporter" evidence="4">
    <location>
        <begin position="8"/>
        <end position="242"/>
    </location>
</feature>
<name>A0A066ZRC3_HYDMR</name>
<dbReference type="EMBL" id="JMIU01000001">
    <property type="protein sequence ID" value="KDN96353.1"/>
    <property type="molecule type" value="Genomic_DNA"/>
</dbReference>
<dbReference type="RefSeq" id="WP_051623114.1">
    <property type="nucleotide sequence ID" value="NZ_AP020335.1"/>
</dbReference>
<dbReference type="InterPro" id="IPR003593">
    <property type="entry name" value="AAA+_ATPase"/>
</dbReference>
<feature type="region of interest" description="Disordered" evidence="3">
    <location>
        <begin position="320"/>
        <end position="348"/>
    </location>
</feature>
<keyword evidence="1" id="KW-0547">Nucleotide-binding</keyword>
<dbReference type="SMART" id="SM00382">
    <property type="entry name" value="AAA"/>
    <property type="match status" value="2"/>
</dbReference>
<keyword evidence="2 5" id="KW-0067">ATP-binding</keyword>
<reference evidence="5 6" key="1">
    <citation type="submission" date="2014-04" db="EMBL/GenBank/DDBJ databases">
        <title>Draft genome sequence of Hydrogenovibrio marinus MH-110, a model organism for aerobic H2 metabolism.</title>
        <authorList>
            <person name="Cha H.J."/>
            <person name="Jo B.H."/>
            <person name="Hwang B.H."/>
        </authorList>
    </citation>
    <scope>NUCLEOTIDE SEQUENCE [LARGE SCALE GENOMIC DNA]</scope>
    <source>
        <strain evidence="5 6">MH-110</strain>
    </source>
</reference>
<dbReference type="PROSITE" id="PS00211">
    <property type="entry name" value="ABC_TRANSPORTER_1"/>
    <property type="match status" value="1"/>
</dbReference>
<feature type="domain" description="ABC transporter" evidence="4">
    <location>
        <begin position="352"/>
        <end position="581"/>
    </location>
</feature>
<gene>
    <name evidence="5" type="ORF">EI16_08750</name>
</gene>
<dbReference type="AlphaFoldDB" id="A0A066ZRC3"/>
<dbReference type="Proteomes" id="UP000027341">
    <property type="component" value="Unassembled WGS sequence"/>
</dbReference>
<dbReference type="CDD" id="cd03230">
    <property type="entry name" value="ABC_DR_subfamily_A"/>
    <property type="match status" value="2"/>
</dbReference>
<evidence type="ECO:0000313" key="6">
    <source>
        <dbReference type="Proteomes" id="UP000027341"/>
    </source>
</evidence>
<organism evidence="5 6">
    <name type="scientific">Hydrogenovibrio marinus</name>
    <dbReference type="NCBI Taxonomy" id="28885"/>
    <lineage>
        <taxon>Bacteria</taxon>
        <taxon>Pseudomonadati</taxon>
        <taxon>Pseudomonadota</taxon>
        <taxon>Gammaproteobacteria</taxon>
        <taxon>Thiotrichales</taxon>
        <taxon>Piscirickettsiaceae</taxon>
        <taxon>Hydrogenovibrio</taxon>
    </lineage>
</organism>